<dbReference type="AlphaFoldDB" id="A0A9W6T1Z9"/>
<keyword evidence="5 7" id="KW-1133">Transmembrane helix</keyword>
<evidence type="ECO:0000256" key="3">
    <source>
        <dbReference type="ARBA" id="ARBA00022729"/>
    </source>
</evidence>
<comment type="caution">
    <text evidence="10">The sequence shown here is derived from an EMBL/GenBank/DDBJ whole genome shotgun (WGS) entry which is preliminary data.</text>
</comment>
<evidence type="ECO:0000256" key="5">
    <source>
        <dbReference type="ARBA" id="ARBA00022989"/>
    </source>
</evidence>
<comment type="subcellular location">
    <subcellularLocation>
        <location evidence="1">Endoplasmic reticulum membrane</location>
        <topology evidence="1">Multi-pass membrane protein</topology>
    </subcellularLocation>
</comment>
<dbReference type="GO" id="GO:0006487">
    <property type="term" value="P:protein N-linked glycosylation"/>
    <property type="evidence" value="ECO:0007669"/>
    <property type="project" value="TreeGrafter"/>
</dbReference>
<name>A0A9W6T1Z9_CANBO</name>
<proteinExistence type="predicted"/>
<accession>A0A9W6T1Z9</accession>
<organism evidence="10 11">
    <name type="scientific">Candida boidinii</name>
    <name type="common">Yeast</name>
    <dbReference type="NCBI Taxonomy" id="5477"/>
    <lineage>
        <taxon>Eukaryota</taxon>
        <taxon>Fungi</taxon>
        <taxon>Dikarya</taxon>
        <taxon>Ascomycota</taxon>
        <taxon>Saccharomycotina</taxon>
        <taxon>Pichiomycetes</taxon>
        <taxon>Pichiales</taxon>
        <taxon>Pichiaceae</taxon>
        <taxon>Ogataea</taxon>
        <taxon>Ogataea/Candida clade</taxon>
    </lineage>
</organism>
<dbReference type="PANTHER" id="PTHR12640">
    <property type="entry name" value="RIBOPHORIN II"/>
    <property type="match status" value="1"/>
</dbReference>
<dbReference type="PANTHER" id="PTHR12640:SF0">
    <property type="entry name" value="DOLICHYL-DIPHOSPHOOLIGOSACCHARIDE--PROTEIN GLYCOSYLTRANSFERASE SUBUNIT 2"/>
    <property type="match status" value="1"/>
</dbReference>
<sequence length="274" mass="30901">MIFEAFISIILLGLTPSYTNALKIAQGSIQLNKDEQYPFGFTDIDIELTQKHKVVGLEFDLTDDEGGDLSKQPIQVIAAFASGDLETYFYPVNKYDSHYVLKLLGSNIPQPFKLQDSIDIKIITGDEDSSLNSIESVGKLYPTKELKQSIKYEKPVRFGIKEEIRHIFRSAPTTINPFFSTIFVAIIGALFFGLLFVWFSTGAINLNNLTKLPIGHTVYFFTSIALLEATFFSYYLETSIFDTMLRTGCIGVFAIFVGSRVLRGMYDLRKSNLR</sequence>
<feature type="signal peptide" evidence="8">
    <location>
        <begin position="1"/>
        <end position="21"/>
    </location>
</feature>
<evidence type="ECO:0000259" key="9">
    <source>
        <dbReference type="Pfam" id="PF25147"/>
    </source>
</evidence>
<feature type="transmembrane region" description="Helical" evidence="7">
    <location>
        <begin position="243"/>
        <end position="262"/>
    </location>
</feature>
<keyword evidence="3 8" id="KW-0732">Signal</keyword>
<evidence type="ECO:0000256" key="8">
    <source>
        <dbReference type="SAM" id="SignalP"/>
    </source>
</evidence>
<evidence type="ECO:0000313" key="11">
    <source>
        <dbReference type="Proteomes" id="UP001165120"/>
    </source>
</evidence>
<dbReference type="InterPro" id="IPR008814">
    <property type="entry name" value="Swp1"/>
</dbReference>
<reference evidence="10" key="1">
    <citation type="submission" date="2023-04" db="EMBL/GenBank/DDBJ databases">
        <title>Candida boidinii NBRC 10035.</title>
        <authorList>
            <person name="Ichikawa N."/>
            <person name="Sato H."/>
            <person name="Tonouchi N."/>
        </authorList>
    </citation>
    <scope>NUCLEOTIDE SEQUENCE</scope>
    <source>
        <strain evidence="10">NBRC 10035</strain>
    </source>
</reference>
<evidence type="ECO:0000313" key="10">
    <source>
        <dbReference type="EMBL" id="GME73564.1"/>
    </source>
</evidence>
<dbReference type="GO" id="GO:0008250">
    <property type="term" value="C:oligosaccharyltransferase complex"/>
    <property type="evidence" value="ECO:0007669"/>
    <property type="project" value="InterPro"/>
</dbReference>
<feature type="transmembrane region" description="Helical" evidence="7">
    <location>
        <begin position="218"/>
        <end position="237"/>
    </location>
</feature>
<feature type="transmembrane region" description="Helical" evidence="7">
    <location>
        <begin position="178"/>
        <end position="206"/>
    </location>
</feature>
<dbReference type="Proteomes" id="UP001165120">
    <property type="component" value="Unassembled WGS sequence"/>
</dbReference>
<keyword evidence="6 7" id="KW-0472">Membrane</keyword>
<evidence type="ECO:0000256" key="2">
    <source>
        <dbReference type="ARBA" id="ARBA00022692"/>
    </source>
</evidence>
<dbReference type="EMBL" id="BSXN01001555">
    <property type="protein sequence ID" value="GME73564.1"/>
    <property type="molecule type" value="Genomic_DNA"/>
</dbReference>
<dbReference type="Pfam" id="PF25147">
    <property type="entry name" value="Ribophorin_II_C"/>
    <property type="match status" value="1"/>
</dbReference>
<dbReference type="InterPro" id="IPR056790">
    <property type="entry name" value="Ribophorin_II_C"/>
</dbReference>
<keyword evidence="2 7" id="KW-0812">Transmembrane</keyword>
<gene>
    <name evidence="10" type="ORF">Cboi02_000409000</name>
</gene>
<keyword evidence="4" id="KW-0256">Endoplasmic reticulum</keyword>
<evidence type="ECO:0000256" key="4">
    <source>
        <dbReference type="ARBA" id="ARBA00022824"/>
    </source>
</evidence>
<evidence type="ECO:0000256" key="1">
    <source>
        <dbReference type="ARBA" id="ARBA00004477"/>
    </source>
</evidence>
<protein>
    <submittedName>
        <fullName evidence="10">Unnamed protein product</fullName>
    </submittedName>
</protein>
<keyword evidence="11" id="KW-1185">Reference proteome</keyword>
<feature type="domain" description="Ribophorin II C-terminal" evidence="9">
    <location>
        <begin position="168"/>
        <end position="265"/>
    </location>
</feature>
<feature type="chain" id="PRO_5044227180" evidence="8">
    <location>
        <begin position="22"/>
        <end position="274"/>
    </location>
</feature>
<evidence type="ECO:0000256" key="6">
    <source>
        <dbReference type="ARBA" id="ARBA00023136"/>
    </source>
</evidence>
<evidence type="ECO:0000256" key="7">
    <source>
        <dbReference type="SAM" id="Phobius"/>
    </source>
</evidence>